<dbReference type="InParanoid" id="F6I7B1"/>
<organism evidence="1 2">
    <name type="scientific">Vitis vinifera</name>
    <name type="common">Grape</name>
    <dbReference type="NCBI Taxonomy" id="29760"/>
    <lineage>
        <taxon>Eukaryota</taxon>
        <taxon>Viridiplantae</taxon>
        <taxon>Streptophyta</taxon>
        <taxon>Embryophyta</taxon>
        <taxon>Tracheophyta</taxon>
        <taxon>Spermatophyta</taxon>
        <taxon>Magnoliopsida</taxon>
        <taxon>eudicotyledons</taxon>
        <taxon>Gunneridae</taxon>
        <taxon>Pentapetalae</taxon>
        <taxon>rosids</taxon>
        <taxon>Vitales</taxon>
        <taxon>Vitaceae</taxon>
        <taxon>Viteae</taxon>
        <taxon>Vitis</taxon>
    </lineage>
</organism>
<accession>F6I7B1</accession>
<reference evidence="2" key="1">
    <citation type="journal article" date="2007" name="Nature">
        <title>The grapevine genome sequence suggests ancestral hexaploidization in major angiosperm phyla.</title>
        <authorList>
            <consortium name="The French-Italian Public Consortium for Grapevine Genome Characterization."/>
            <person name="Jaillon O."/>
            <person name="Aury J.-M."/>
            <person name="Noel B."/>
            <person name="Policriti A."/>
            <person name="Clepet C."/>
            <person name="Casagrande A."/>
            <person name="Choisne N."/>
            <person name="Aubourg S."/>
            <person name="Vitulo N."/>
            <person name="Jubin C."/>
            <person name="Vezzi A."/>
            <person name="Legeai F."/>
            <person name="Hugueney P."/>
            <person name="Dasilva C."/>
            <person name="Horner D."/>
            <person name="Mica E."/>
            <person name="Jublot D."/>
            <person name="Poulain J."/>
            <person name="Bruyere C."/>
            <person name="Billault A."/>
            <person name="Segurens B."/>
            <person name="Gouyvenoux M."/>
            <person name="Ugarte E."/>
            <person name="Cattonaro F."/>
            <person name="Anthouard V."/>
            <person name="Vico V."/>
            <person name="Del Fabbro C."/>
            <person name="Alaux M."/>
            <person name="Di Gaspero G."/>
            <person name="Dumas V."/>
            <person name="Felice N."/>
            <person name="Paillard S."/>
            <person name="Juman I."/>
            <person name="Moroldo M."/>
            <person name="Scalabrin S."/>
            <person name="Canaguier A."/>
            <person name="Le Clainche I."/>
            <person name="Malacrida G."/>
            <person name="Durand E."/>
            <person name="Pesole G."/>
            <person name="Laucou V."/>
            <person name="Chatelet P."/>
            <person name="Merdinoglu D."/>
            <person name="Delledonne M."/>
            <person name="Pezzotti M."/>
            <person name="Lecharny A."/>
            <person name="Scarpelli C."/>
            <person name="Artiguenave F."/>
            <person name="Pe M.E."/>
            <person name="Valle G."/>
            <person name="Morgante M."/>
            <person name="Caboche M."/>
            <person name="Adam-Blondon A.-F."/>
            <person name="Weissenbach J."/>
            <person name="Quetier F."/>
            <person name="Wincker P."/>
        </authorList>
    </citation>
    <scope>NUCLEOTIDE SEQUENCE [LARGE SCALE GENOMIC DNA]</scope>
    <source>
        <strain evidence="2">cv. Pinot noir / PN40024</strain>
    </source>
</reference>
<sequence>MKVLVHQQPYKEILRSFGLEKLFSLS</sequence>
<evidence type="ECO:0000313" key="1">
    <source>
        <dbReference type="EMBL" id="CCB62829.1"/>
    </source>
</evidence>
<dbReference type="PaxDb" id="29760-VIT_00s0266g00080.t01"/>
<gene>
    <name evidence="1" type="ORF">VIT_00s0266g00080</name>
</gene>
<protein>
    <submittedName>
        <fullName evidence="1">Uncharacterized protein</fullName>
    </submittedName>
</protein>
<evidence type="ECO:0000313" key="2">
    <source>
        <dbReference type="Proteomes" id="UP000009183"/>
    </source>
</evidence>
<dbReference type="AlphaFoldDB" id="F6I7B1"/>
<keyword evidence="2" id="KW-1185">Reference proteome</keyword>
<dbReference type="Proteomes" id="UP000009183">
    <property type="component" value="Unassembled WGS sequence, unordered"/>
</dbReference>
<proteinExistence type="predicted"/>
<dbReference type="HOGENOM" id="CLU_3417752_0_0_1"/>
<dbReference type="EMBL" id="FN596772">
    <property type="protein sequence ID" value="CCB62829.1"/>
    <property type="molecule type" value="Genomic_DNA"/>
</dbReference>
<name>F6I7B1_VITVI</name>